<evidence type="ECO:0000313" key="2">
    <source>
        <dbReference type="Proteomes" id="UP000076998"/>
    </source>
</evidence>
<protein>
    <recommendedName>
        <fullName evidence="3">Glycosyltransferase</fullName>
    </recommendedName>
</protein>
<accession>A0A177K684</accession>
<dbReference type="Proteomes" id="UP000076998">
    <property type="component" value="Unassembled WGS sequence"/>
</dbReference>
<name>A0A177K684_9MICO</name>
<gene>
    <name evidence="1" type="ORF">AYL44_12875</name>
</gene>
<dbReference type="OrthoDB" id="4120491at2"/>
<proteinExistence type="predicted"/>
<dbReference type="EMBL" id="LSTV01000005">
    <property type="protein sequence ID" value="OAH48908.1"/>
    <property type="molecule type" value="Genomic_DNA"/>
</dbReference>
<reference evidence="1 2" key="1">
    <citation type="submission" date="2016-02" db="EMBL/GenBank/DDBJ databases">
        <authorList>
            <person name="Wen L."/>
            <person name="He K."/>
            <person name="Yang H."/>
        </authorList>
    </citation>
    <scope>NUCLEOTIDE SEQUENCE [LARGE SCALE GENOMIC DNA]</scope>
    <source>
        <strain evidence="1 2">CD11_3</strain>
    </source>
</reference>
<evidence type="ECO:0008006" key="3">
    <source>
        <dbReference type="Google" id="ProtNLM"/>
    </source>
</evidence>
<dbReference type="AlphaFoldDB" id="A0A177K684"/>
<organism evidence="1 2">
    <name type="scientific">Microbacterium oleivorans</name>
    <dbReference type="NCBI Taxonomy" id="273677"/>
    <lineage>
        <taxon>Bacteria</taxon>
        <taxon>Bacillati</taxon>
        <taxon>Actinomycetota</taxon>
        <taxon>Actinomycetes</taxon>
        <taxon>Micrococcales</taxon>
        <taxon>Microbacteriaceae</taxon>
        <taxon>Microbacterium</taxon>
    </lineage>
</organism>
<sequence>MISAPPLLLVLGPEGHGVTRYGDDVARAVGILRPAARTVRVADVAAGDRALAGLDAGARVHLHATDRLFGSTPEDAADVVERWAERVRLTLTLHDVPQPSDGTMFERRRAAYARMVAAASRVAVNSRHEQLLMDEFLPGVARAEAIALGARTGIPPSRPGEATRDLRVLIAGFVYPGKGHRPAVVAAARAADELRRRGEVVGDVAVRAIGAPSRGHEEDVVRLRADAAELGVAFEVTGFLGDDAFAAELLAPGIPLAAHEHVSASRSMLDWVEAGRRPLVVDSRYAAEMDALRPGTLARYAPDELAARLVDAWLDPTSTWLAPGASLAPTLDDVAASYLAWWVA</sequence>
<dbReference type="RefSeq" id="WP_064003682.1">
    <property type="nucleotide sequence ID" value="NZ_LSTV01000005.1"/>
</dbReference>
<comment type="caution">
    <text evidence="1">The sequence shown here is derived from an EMBL/GenBank/DDBJ whole genome shotgun (WGS) entry which is preliminary data.</text>
</comment>
<evidence type="ECO:0000313" key="1">
    <source>
        <dbReference type="EMBL" id="OAH48908.1"/>
    </source>
</evidence>